<reference evidence="2 3" key="1">
    <citation type="submission" date="2018-07" db="EMBL/GenBank/DDBJ databases">
        <title>Genomic Encyclopedia of Type Strains, Phase IV (KMG-IV): sequencing the most valuable type-strain genomes for metagenomic binning, comparative biology and taxonomic classification.</title>
        <authorList>
            <person name="Goeker M."/>
        </authorList>
    </citation>
    <scope>NUCLEOTIDE SEQUENCE [LARGE SCALE GENOMIC DNA]</scope>
    <source>
        <strain evidence="2 3">DSM 25281</strain>
    </source>
</reference>
<feature type="transmembrane region" description="Helical" evidence="1">
    <location>
        <begin position="6"/>
        <end position="26"/>
    </location>
</feature>
<proteinExistence type="predicted"/>
<sequence>MANWWITTIMLAFILFCAGSFFIHFLKRTLHTEDSTRIDPDPEWPDPEEYKEE</sequence>
<evidence type="ECO:0000313" key="3">
    <source>
        <dbReference type="Proteomes" id="UP000255326"/>
    </source>
</evidence>
<protein>
    <submittedName>
        <fullName evidence="2">Uncharacterized protein</fullName>
    </submittedName>
</protein>
<keyword evidence="3" id="KW-1185">Reference proteome</keyword>
<evidence type="ECO:0000256" key="1">
    <source>
        <dbReference type="SAM" id="Phobius"/>
    </source>
</evidence>
<gene>
    <name evidence="2" type="ORF">DFR59_105128</name>
</gene>
<comment type="caution">
    <text evidence="2">The sequence shown here is derived from an EMBL/GenBank/DDBJ whole genome shotgun (WGS) entry which is preliminary data.</text>
</comment>
<dbReference type="Proteomes" id="UP000255326">
    <property type="component" value="Unassembled WGS sequence"/>
</dbReference>
<evidence type="ECO:0000313" key="2">
    <source>
        <dbReference type="EMBL" id="RDI42287.1"/>
    </source>
</evidence>
<keyword evidence="1" id="KW-0472">Membrane</keyword>
<dbReference type="EMBL" id="QQAY01000005">
    <property type="protein sequence ID" value="RDI42287.1"/>
    <property type="molecule type" value="Genomic_DNA"/>
</dbReference>
<organism evidence="2 3">
    <name type="scientific">Falsibacillus pallidus</name>
    <dbReference type="NCBI Taxonomy" id="493781"/>
    <lineage>
        <taxon>Bacteria</taxon>
        <taxon>Bacillati</taxon>
        <taxon>Bacillota</taxon>
        <taxon>Bacilli</taxon>
        <taxon>Bacillales</taxon>
        <taxon>Bacillaceae</taxon>
        <taxon>Falsibacillus</taxon>
    </lineage>
</organism>
<accession>A0A370GF27</accession>
<dbReference type="AlphaFoldDB" id="A0A370GF27"/>
<keyword evidence="1" id="KW-1133">Transmembrane helix</keyword>
<dbReference type="RefSeq" id="WP_170137275.1">
    <property type="nucleotide sequence ID" value="NZ_QQAY01000005.1"/>
</dbReference>
<name>A0A370GF27_9BACI</name>
<keyword evidence="1" id="KW-0812">Transmembrane</keyword>